<dbReference type="InterPro" id="IPR013766">
    <property type="entry name" value="Thioredoxin_domain"/>
</dbReference>
<evidence type="ECO:0000313" key="7">
    <source>
        <dbReference type="EMBL" id="ESK36946.1"/>
    </source>
</evidence>
<dbReference type="CDD" id="cd00340">
    <property type="entry name" value="GSH_Peroxidase"/>
    <property type="match status" value="1"/>
</dbReference>
<dbReference type="PATRIC" id="fig|1392540.3.peg.2309"/>
<dbReference type="InterPro" id="IPR000889">
    <property type="entry name" value="Glutathione_peroxidase"/>
</dbReference>
<protein>
    <recommendedName>
        <fullName evidence="5">Glutathione peroxidase</fullName>
    </recommendedName>
</protein>
<dbReference type="RefSeq" id="WP_023274001.1">
    <property type="nucleotide sequence ID" value="NZ_KI530737.1"/>
</dbReference>
<reference evidence="7 8" key="1">
    <citation type="submission" date="2013-10" db="EMBL/GenBank/DDBJ databases">
        <title>The Genome Sequence of Acinetobacter nectaris CIP 110549.</title>
        <authorList>
            <consortium name="The Broad Institute Genomics Platform"/>
            <consortium name="The Broad Institute Genome Sequencing Center for Infectious Disease"/>
            <person name="Cerqueira G."/>
            <person name="Feldgarden M."/>
            <person name="Courvalin P."/>
            <person name="Grillot-Courvalin C."/>
            <person name="Clermont D."/>
            <person name="Rocha E."/>
            <person name="Yoon E.-J."/>
            <person name="Nemec A."/>
            <person name="Young S.K."/>
            <person name="Zeng Q."/>
            <person name="Gargeya S."/>
            <person name="Fitzgerald M."/>
            <person name="Abouelleil A."/>
            <person name="Alvarado L."/>
            <person name="Berlin A.M."/>
            <person name="Chapman S.B."/>
            <person name="Gainer-Dewar J."/>
            <person name="Goldberg J."/>
            <person name="Gnerre S."/>
            <person name="Griggs A."/>
            <person name="Gujja S."/>
            <person name="Hansen M."/>
            <person name="Howarth C."/>
            <person name="Imamovic A."/>
            <person name="Ireland A."/>
            <person name="Larimer J."/>
            <person name="McCowan C."/>
            <person name="Murphy C."/>
            <person name="Pearson M."/>
            <person name="Poon T.W."/>
            <person name="Priest M."/>
            <person name="Roberts A."/>
            <person name="Saif S."/>
            <person name="Shea T."/>
            <person name="Sykes S."/>
            <person name="Wortman J."/>
            <person name="Nusbaum C."/>
            <person name="Birren B."/>
        </authorList>
    </citation>
    <scope>NUCLEOTIDE SEQUENCE [LARGE SCALE GENOMIC DNA]</scope>
    <source>
        <strain evidence="7 8">CIP 110549</strain>
    </source>
</reference>
<dbReference type="Pfam" id="PF00255">
    <property type="entry name" value="GSHPx"/>
    <property type="match status" value="1"/>
</dbReference>
<dbReference type="PROSITE" id="PS00460">
    <property type="entry name" value="GLUTATHIONE_PEROXID_1"/>
    <property type="match status" value="1"/>
</dbReference>
<comment type="caution">
    <text evidence="7">The sequence shown here is derived from an EMBL/GenBank/DDBJ whole genome shotgun (WGS) entry which is preliminary data.</text>
</comment>
<dbReference type="eggNOG" id="COG0386">
    <property type="taxonomic scope" value="Bacteria"/>
</dbReference>
<proteinExistence type="inferred from homology"/>
<dbReference type="PIRSF" id="PIRSF000303">
    <property type="entry name" value="Glutathion_perox"/>
    <property type="match status" value="1"/>
</dbReference>
<dbReference type="AlphaFoldDB" id="V2TH34"/>
<dbReference type="InterPro" id="IPR036249">
    <property type="entry name" value="Thioredoxin-like_sf"/>
</dbReference>
<feature type="domain" description="Thioredoxin" evidence="6">
    <location>
        <begin position="1"/>
        <end position="180"/>
    </location>
</feature>
<dbReference type="FunFam" id="3.40.30.10:FF:000010">
    <property type="entry name" value="Glutathione peroxidase"/>
    <property type="match status" value="1"/>
</dbReference>
<gene>
    <name evidence="7" type="ORF">P256_02391</name>
</gene>
<dbReference type="GO" id="GO:0004601">
    <property type="term" value="F:peroxidase activity"/>
    <property type="evidence" value="ECO:0007669"/>
    <property type="project" value="UniProtKB-KW"/>
</dbReference>
<evidence type="ECO:0000256" key="1">
    <source>
        <dbReference type="ARBA" id="ARBA00006926"/>
    </source>
</evidence>
<feature type="active site" evidence="4">
    <location>
        <position position="37"/>
    </location>
</feature>
<dbReference type="PROSITE" id="PS51355">
    <property type="entry name" value="GLUTATHIONE_PEROXID_3"/>
    <property type="match status" value="1"/>
</dbReference>
<evidence type="ECO:0000256" key="3">
    <source>
        <dbReference type="ARBA" id="ARBA00023002"/>
    </source>
</evidence>
<dbReference type="InterPro" id="IPR029759">
    <property type="entry name" value="GPX_AS"/>
</dbReference>
<name>V2TH34_9GAMM</name>
<dbReference type="GO" id="GO:0034599">
    <property type="term" value="P:cellular response to oxidative stress"/>
    <property type="evidence" value="ECO:0007669"/>
    <property type="project" value="TreeGrafter"/>
</dbReference>
<evidence type="ECO:0000259" key="6">
    <source>
        <dbReference type="PROSITE" id="PS51352"/>
    </source>
</evidence>
<evidence type="ECO:0000256" key="4">
    <source>
        <dbReference type="PIRSR" id="PIRSR000303-1"/>
    </source>
</evidence>
<comment type="similarity">
    <text evidence="1 5">Belongs to the glutathione peroxidase family.</text>
</comment>
<dbReference type="Proteomes" id="UP000023785">
    <property type="component" value="Unassembled WGS sequence"/>
</dbReference>
<keyword evidence="3 5" id="KW-0560">Oxidoreductase</keyword>
<accession>V2TH34</accession>
<keyword evidence="8" id="KW-1185">Reference proteome</keyword>
<dbReference type="PANTHER" id="PTHR11592:SF40">
    <property type="entry name" value="THIOREDOXIN_GLUTATHIONE PEROXIDASE BTUE"/>
    <property type="match status" value="1"/>
</dbReference>
<dbReference type="SUPFAM" id="SSF52833">
    <property type="entry name" value="Thioredoxin-like"/>
    <property type="match status" value="1"/>
</dbReference>
<evidence type="ECO:0000313" key="8">
    <source>
        <dbReference type="Proteomes" id="UP000023785"/>
    </source>
</evidence>
<dbReference type="HOGENOM" id="CLU_029507_1_2_6"/>
<dbReference type="PRINTS" id="PR01011">
    <property type="entry name" value="GLUTPROXDASE"/>
</dbReference>
<organism evidence="7 8">
    <name type="scientific">Acinetobacter nectaris CIP 110549</name>
    <dbReference type="NCBI Taxonomy" id="1392540"/>
    <lineage>
        <taxon>Bacteria</taxon>
        <taxon>Pseudomonadati</taxon>
        <taxon>Pseudomonadota</taxon>
        <taxon>Gammaproteobacteria</taxon>
        <taxon>Moraxellales</taxon>
        <taxon>Moraxellaceae</taxon>
        <taxon>Acinetobacter</taxon>
    </lineage>
</organism>
<dbReference type="PROSITE" id="PS51352">
    <property type="entry name" value="THIOREDOXIN_2"/>
    <property type="match status" value="1"/>
</dbReference>
<sequence>MTQSIYNIPLKTIKGSETNLEKYKGKVLIIVNTASKCGLTPQYEGLEKLYEQNKEKDFEILGFPANNFMEQEPASDEEIEQFCSINYQVSFPLFSKISVAGENKHPLYNYLIEAEPQRIGGKEFEEKLHSFNITTNPVPEVLWNFEKFIIGKDGKVAARFSPDTTADNPELLKVLETELAK</sequence>
<dbReference type="EMBL" id="AYER01000011">
    <property type="protein sequence ID" value="ESK36946.1"/>
    <property type="molecule type" value="Genomic_DNA"/>
</dbReference>
<dbReference type="Gene3D" id="3.40.30.10">
    <property type="entry name" value="Glutaredoxin"/>
    <property type="match status" value="1"/>
</dbReference>
<evidence type="ECO:0000256" key="5">
    <source>
        <dbReference type="RuleBase" id="RU000499"/>
    </source>
</evidence>
<evidence type="ECO:0000256" key="2">
    <source>
        <dbReference type="ARBA" id="ARBA00022559"/>
    </source>
</evidence>
<dbReference type="OrthoDB" id="9785502at2"/>
<dbReference type="STRING" id="1392540.P256_02391"/>
<dbReference type="PANTHER" id="PTHR11592">
    <property type="entry name" value="GLUTATHIONE PEROXIDASE"/>
    <property type="match status" value="1"/>
</dbReference>
<keyword evidence="2 5" id="KW-0575">Peroxidase</keyword>